<protein>
    <submittedName>
        <fullName evidence="1">Uncharacterized protein</fullName>
    </submittedName>
</protein>
<gene>
    <name evidence="1" type="ORF">JZ751_029285</name>
</gene>
<proteinExistence type="predicted"/>
<evidence type="ECO:0000313" key="2">
    <source>
        <dbReference type="Proteomes" id="UP000824540"/>
    </source>
</evidence>
<dbReference type="Proteomes" id="UP000824540">
    <property type="component" value="Unassembled WGS sequence"/>
</dbReference>
<organism evidence="1 2">
    <name type="scientific">Albula glossodonta</name>
    <name type="common">roundjaw bonefish</name>
    <dbReference type="NCBI Taxonomy" id="121402"/>
    <lineage>
        <taxon>Eukaryota</taxon>
        <taxon>Metazoa</taxon>
        <taxon>Chordata</taxon>
        <taxon>Craniata</taxon>
        <taxon>Vertebrata</taxon>
        <taxon>Euteleostomi</taxon>
        <taxon>Actinopterygii</taxon>
        <taxon>Neopterygii</taxon>
        <taxon>Teleostei</taxon>
        <taxon>Albuliformes</taxon>
        <taxon>Albulidae</taxon>
        <taxon>Albula</taxon>
    </lineage>
</organism>
<name>A0A8T2PHL8_9TELE</name>
<sequence>MAVMRLCGLIEQDSETSPGQLREFQQCVTPLAQSTQTELLSLQELCSDTPFLGEECVYKLVDFACNAMVSAKGPVLQVVLSYTDVCRLSANTEEAVISSLATAT</sequence>
<dbReference type="AlphaFoldDB" id="A0A8T2PHL8"/>
<dbReference type="EMBL" id="JAFBMS010000010">
    <property type="protein sequence ID" value="KAG9348968.1"/>
    <property type="molecule type" value="Genomic_DNA"/>
</dbReference>
<reference evidence="1" key="1">
    <citation type="thesis" date="2021" institute="BYU ScholarsArchive" country="Provo, UT, USA">
        <title>Applications of and Algorithms for Genome Assembly and Genomic Analyses with an Emphasis on Marine Teleosts.</title>
        <authorList>
            <person name="Pickett B.D."/>
        </authorList>
    </citation>
    <scope>NUCLEOTIDE SEQUENCE</scope>
    <source>
        <strain evidence="1">HI-2016</strain>
    </source>
</reference>
<comment type="caution">
    <text evidence="1">The sequence shown here is derived from an EMBL/GenBank/DDBJ whole genome shotgun (WGS) entry which is preliminary data.</text>
</comment>
<evidence type="ECO:0000313" key="1">
    <source>
        <dbReference type="EMBL" id="KAG9348968.1"/>
    </source>
</evidence>
<accession>A0A8T2PHL8</accession>
<keyword evidence="2" id="KW-1185">Reference proteome</keyword>